<name>A0AAN8LER3_9TELE</name>
<keyword evidence="2" id="KW-1185">Reference proteome</keyword>
<accession>A0AAN8LER3</accession>
<protein>
    <submittedName>
        <fullName evidence="1">Uncharacterized protein</fullName>
    </submittedName>
</protein>
<proteinExistence type="predicted"/>
<dbReference type="AlphaFoldDB" id="A0AAN8LER3"/>
<reference evidence="1 2" key="1">
    <citation type="submission" date="2021-04" db="EMBL/GenBank/DDBJ databases">
        <authorList>
            <person name="De Guttry C."/>
            <person name="Zahm M."/>
            <person name="Klopp C."/>
            <person name="Cabau C."/>
            <person name="Louis A."/>
            <person name="Berthelot C."/>
            <person name="Parey E."/>
            <person name="Roest Crollius H."/>
            <person name="Montfort J."/>
            <person name="Robinson-Rechavi M."/>
            <person name="Bucao C."/>
            <person name="Bouchez O."/>
            <person name="Gislard M."/>
            <person name="Lluch J."/>
            <person name="Milhes M."/>
            <person name="Lampietro C."/>
            <person name="Lopez Roques C."/>
            <person name="Donnadieu C."/>
            <person name="Braasch I."/>
            <person name="Desvignes T."/>
            <person name="Postlethwait J."/>
            <person name="Bobe J."/>
            <person name="Wedekind C."/>
            <person name="Guiguen Y."/>
        </authorList>
    </citation>
    <scope>NUCLEOTIDE SEQUENCE [LARGE SCALE GENOMIC DNA]</scope>
    <source>
        <strain evidence="1">Cs_M1</strain>
        <tissue evidence="1">Blood</tissue>
    </source>
</reference>
<comment type="caution">
    <text evidence="1">The sequence shown here is derived from an EMBL/GenBank/DDBJ whole genome shotgun (WGS) entry which is preliminary data.</text>
</comment>
<organism evidence="1 2">
    <name type="scientific">Coregonus suidteri</name>
    <dbReference type="NCBI Taxonomy" id="861788"/>
    <lineage>
        <taxon>Eukaryota</taxon>
        <taxon>Metazoa</taxon>
        <taxon>Chordata</taxon>
        <taxon>Craniata</taxon>
        <taxon>Vertebrata</taxon>
        <taxon>Euteleostomi</taxon>
        <taxon>Actinopterygii</taxon>
        <taxon>Neopterygii</taxon>
        <taxon>Teleostei</taxon>
        <taxon>Protacanthopterygii</taxon>
        <taxon>Salmoniformes</taxon>
        <taxon>Salmonidae</taxon>
        <taxon>Coregoninae</taxon>
        <taxon>Coregonus</taxon>
    </lineage>
</organism>
<evidence type="ECO:0000313" key="1">
    <source>
        <dbReference type="EMBL" id="KAK6308129.1"/>
    </source>
</evidence>
<sequence length="131" mass="14606">MTTYINPVNWVMQGQHSSCQSLALRSSLELKLPSHRAVGIILQLEYVFSSPLGGDGNLSVSQLAATSRYPTMNHSATSPWKQPVPSQLYPSPLASPHKLSHVIRFHPRTLSHTCTDTNTHRDTQWYSHADT</sequence>
<gene>
    <name evidence="1" type="ORF">J4Q44_G00214000</name>
</gene>
<dbReference type="Proteomes" id="UP001356427">
    <property type="component" value="Unassembled WGS sequence"/>
</dbReference>
<dbReference type="EMBL" id="JAGTTL010000019">
    <property type="protein sequence ID" value="KAK6308129.1"/>
    <property type="molecule type" value="Genomic_DNA"/>
</dbReference>
<evidence type="ECO:0000313" key="2">
    <source>
        <dbReference type="Proteomes" id="UP001356427"/>
    </source>
</evidence>